<feature type="domain" description="PEGA" evidence="1">
    <location>
        <begin position="44"/>
        <end position="102"/>
    </location>
</feature>
<organism evidence="2 3">
    <name type="scientific">Candidatus Portnoybacteria bacterium RIFCSPHIGHO2_12_FULL_38_9</name>
    <dbReference type="NCBI Taxonomy" id="1801997"/>
    <lineage>
        <taxon>Bacteria</taxon>
        <taxon>Candidatus Portnoyibacteriota</taxon>
    </lineage>
</organism>
<accession>A0A1G2FEP0</accession>
<dbReference type="Pfam" id="PF08308">
    <property type="entry name" value="PEGA"/>
    <property type="match status" value="1"/>
</dbReference>
<dbReference type="SUPFAM" id="SSF82171">
    <property type="entry name" value="DPP6 N-terminal domain-like"/>
    <property type="match status" value="1"/>
</dbReference>
<dbReference type="InterPro" id="IPR013229">
    <property type="entry name" value="PEGA"/>
</dbReference>
<sequence>MNKQTRRLLLASLIIIFLLAAPAVLFYAWGYSFDWQNKKPVITGGIYLESIPKKAEIYLDGRLKNHTPRLLKRLVPKEYQIKLIKEGYYSWQKKLKVESQLVTEARNILLLPQAPEIELIDDNLTENFSLQSLFPKKEKEIFELQEPSYILYKSNPERTAQTQISVAPLPLNQTYQIIVSPNQNLAALSEQGKLYLFNPEKKIFEELAENIKGAQFSDDDKKILYFSQSEIWVAYLKDNLIQPYKKAGEKELITRLSQEIKQAIWYPKTNEHIILAVGQVIKIIELDNRDIRNITDFIETQASQIAYDAKTEKLYFVEGEKLYNVSLKE</sequence>
<evidence type="ECO:0000259" key="1">
    <source>
        <dbReference type="Pfam" id="PF08308"/>
    </source>
</evidence>
<protein>
    <recommendedName>
        <fullName evidence="1">PEGA domain-containing protein</fullName>
    </recommendedName>
</protein>
<dbReference type="Proteomes" id="UP000177061">
    <property type="component" value="Unassembled WGS sequence"/>
</dbReference>
<proteinExistence type="predicted"/>
<evidence type="ECO:0000313" key="3">
    <source>
        <dbReference type="Proteomes" id="UP000177061"/>
    </source>
</evidence>
<reference evidence="2 3" key="1">
    <citation type="journal article" date="2016" name="Nat. Commun.">
        <title>Thousands of microbial genomes shed light on interconnected biogeochemical processes in an aquifer system.</title>
        <authorList>
            <person name="Anantharaman K."/>
            <person name="Brown C.T."/>
            <person name="Hug L.A."/>
            <person name="Sharon I."/>
            <person name="Castelle C.J."/>
            <person name="Probst A.J."/>
            <person name="Thomas B.C."/>
            <person name="Singh A."/>
            <person name="Wilkins M.J."/>
            <person name="Karaoz U."/>
            <person name="Brodie E.L."/>
            <person name="Williams K.H."/>
            <person name="Hubbard S.S."/>
            <person name="Banfield J.F."/>
        </authorList>
    </citation>
    <scope>NUCLEOTIDE SEQUENCE [LARGE SCALE GENOMIC DNA]</scope>
</reference>
<dbReference type="Gene3D" id="2.130.10.10">
    <property type="entry name" value="YVTN repeat-like/Quinoprotein amine dehydrogenase"/>
    <property type="match status" value="1"/>
</dbReference>
<name>A0A1G2FEP0_9BACT</name>
<dbReference type="STRING" id="1801997.A3J64_02755"/>
<dbReference type="AlphaFoldDB" id="A0A1G2FEP0"/>
<dbReference type="InterPro" id="IPR015943">
    <property type="entry name" value="WD40/YVTN_repeat-like_dom_sf"/>
</dbReference>
<gene>
    <name evidence="2" type="ORF">A3J64_02755</name>
</gene>
<comment type="caution">
    <text evidence="2">The sequence shown here is derived from an EMBL/GenBank/DDBJ whole genome shotgun (WGS) entry which is preliminary data.</text>
</comment>
<evidence type="ECO:0000313" key="2">
    <source>
        <dbReference type="EMBL" id="OGZ36519.1"/>
    </source>
</evidence>
<dbReference type="EMBL" id="MHNB01000025">
    <property type="protein sequence ID" value="OGZ36519.1"/>
    <property type="molecule type" value="Genomic_DNA"/>
</dbReference>